<sequence>MASASASASAPAPAPAAAASAPAAPAPAPGDARHLRLARLQRLRRIASALLGAHALVYGVALLAPHPTLATPGPLAAVGDWAGWPWLRAYAEAAMVGGLADWFAVTALFRRPLGLPIPHTAILPTRKARLARGLADFIVERFARPDALRERLAGLDLGRRVGRWLADADHARALAERVDALRPPLRALLDDPQLDLRGRGLQLLRERLQGLDVAPLAARLADELQQRRRHQALLDAVLPPLAGWLADEDLQARLADSIAQELRYLSVVRLDQVAGRVVARKLVDGAGRLAAAVAETPDHPLRQRLDSAFDGWVQRLHGDATLADSLRAGWLALLRTPDTDALLDALWDGLRRQLDRALDDPARASLAPLVRRFGERLQSDGALRDWAQALLLEAAEAAVHRHRPALRDYLVDEIDRWDTASLSAELESQLGPDLQYVRINGTLVGGLVGLTLHAVQRLAGL</sequence>
<comment type="caution">
    <text evidence="3">The sequence shown here is derived from an EMBL/GenBank/DDBJ whole genome shotgun (WGS) entry which is preliminary data.</text>
</comment>
<keyword evidence="1" id="KW-0472">Membrane</keyword>
<dbReference type="Proteomes" id="UP001368500">
    <property type="component" value="Unassembled WGS sequence"/>
</dbReference>
<keyword evidence="1" id="KW-1133">Transmembrane helix</keyword>
<gene>
    <name evidence="3" type="ORF">AACH11_20235</name>
</gene>
<organism evidence="3 4">
    <name type="scientific">Pseudaquabacterium rugosum</name>
    <dbReference type="NCBI Taxonomy" id="2984194"/>
    <lineage>
        <taxon>Bacteria</taxon>
        <taxon>Pseudomonadati</taxon>
        <taxon>Pseudomonadota</taxon>
        <taxon>Betaproteobacteria</taxon>
        <taxon>Burkholderiales</taxon>
        <taxon>Sphaerotilaceae</taxon>
        <taxon>Pseudaquabacterium</taxon>
    </lineage>
</organism>
<keyword evidence="4" id="KW-1185">Reference proteome</keyword>
<evidence type="ECO:0000313" key="3">
    <source>
        <dbReference type="EMBL" id="MEK8028295.1"/>
    </source>
</evidence>
<name>A0ABU9BI13_9BURK</name>
<dbReference type="InterPro" id="IPR007383">
    <property type="entry name" value="DUF445"/>
</dbReference>
<dbReference type="Pfam" id="PF04286">
    <property type="entry name" value="DUF445"/>
    <property type="match status" value="1"/>
</dbReference>
<feature type="transmembrane region" description="Helical" evidence="1">
    <location>
        <begin position="46"/>
        <end position="66"/>
    </location>
</feature>
<evidence type="ECO:0000313" key="4">
    <source>
        <dbReference type="Proteomes" id="UP001368500"/>
    </source>
</evidence>
<dbReference type="EMBL" id="JBBUTF010000022">
    <property type="protein sequence ID" value="MEK8028295.1"/>
    <property type="molecule type" value="Genomic_DNA"/>
</dbReference>
<dbReference type="PANTHER" id="PTHR38442:SF1">
    <property type="entry name" value="INNER MEMBRANE PROTEIN"/>
    <property type="match status" value="1"/>
</dbReference>
<feature type="signal peptide" evidence="2">
    <location>
        <begin position="1"/>
        <end position="18"/>
    </location>
</feature>
<evidence type="ECO:0000256" key="1">
    <source>
        <dbReference type="SAM" id="Phobius"/>
    </source>
</evidence>
<feature type="chain" id="PRO_5045845540" evidence="2">
    <location>
        <begin position="19"/>
        <end position="461"/>
    </location>
</feature>
<keyword evidence="2" id="KW-0732">Signal</keyword>
<protein>
    <submittedName>
        <fullName evidence="3">DUF445 domain-containing protein</fullName>
    </submittedName>
</protein>
<evidence type="ECO:0000256" key="2">
    <source>
        <dbReference type="SAM" id="SignalP"/>
    </source>
</evidence>
<reference evidence="3 4" key="1">
    <citation type="submission" date="2024-04" db="EMBL/GenBank/DDBJ databases">
        <title>Novel species of the genus Ideonella isolated from streams.</title>
        <authorList>
            <person name="Lu H."/>
        </authorList>
    </citation>
    <scope>NUCLEOTIDE SEQUENCE [LARGE SCALE GENOMIC DNA]</scope>
    <source>
        <strain evidence="3 4">BYS139W</strain>
    </source>
</reference>
<dbReference type="RefSeq" id="WP_341376082.1">
    <property type="nucleotide sequence ID" value="NZ_JBBUTF010000022.1"/>
</dbReference>
<keyword evidence="1" id="KW-0812">Transmembrane</keyword>
<dbReference type="PANTHER" id="PTHR38442">
    <property type="entry name" value="INNER MEMBRANE PROTEIN-RELATED"/>
    <property type="match status" value="1"/>
</dbReference>
<accession>A0ABU9BI13</accession>
<proteinExistence type="predicted"/>